<accession>A0A443K6D1</accession>
<dbReference type="RefSeq" id="WP_128233400.1">
    <property type="nucleotide sequence ID" value="NZ_SAUY01000025.1"/>
</dbReference>
<reference evidence="1 2" key="1">
    <citation type="submission" date="2019-01" db="EMBL/GenBank/DDBJ databases">
        <title>Sinorhodobacter populi sp. nov. isolated from the symptomatic bark tissue of Populus euramericana canker.</title>
        <authorList>
            <person name="Xu G."/>
        </authorList>
    </citation>
    <scope>NUCLEOTIDE SEQUENCE [LARGE SCALE GENOMIC DNA]</scope>
    <source>
        <strain evidence="1 2">07D10-4-3</strain>
    </source>
</reference>
<reference evidence="1 2" key="2">
    <citation type="submission" date="2019-01" db="EMBL/GenBank/DDBJ databases">
        <authorList>
            <person name="Li Y."/>
        </authorList>
    </citation>
    <scope>NUCLEOTIDE SEQUENCE [LARGE SCALE GENOMIC DNA]</scope>
    <source>
        <strain evidence="1 2">07D10-4-3</strain>
    </source>
</reference>
<proteinExistence type="predicted"/>
<protein>
    <submittedName>
        <fullName evidence="1">Uncharacterized protein</fullName>
    </submittedName>
</protein>
<evidence type="ECO:0000313" key="2">
    <source>
        <dbReference type="Proteomes" id="UP000284451"/>
    </source>
</evidence>
<evidence type="ECO:0000313" key="1">
    <source>
        <dbReference type="EMBL" id="RWR28337.1"/>
    </source>
</evidence>
<comment type="caution">
    <text evidence="1">The sequence shown here is derived from an EMBL/GenBank/DDBJ whole genome shotgun (WGS) entry which is preliminary data.</text>
</comment>
<sequence>MPAHHLLGTLSDETVLIPGDNQPYSGLRGIYTVDRHTYGSGPPACGFEIASDLLETANSRDRHD</sequence>
<dbReference type="AlphaFoldDB" id="A0A443K6D1"/>
<dbReference type="EMBL" id="SAUY01000025">
    <property type="protein sequence ID" value="RWR28337.1"/>
    <property type="molecule type" value="Genomic_DNA"/>
</dbReference>
<gene>
    <name evidence="1" type="ORF">D2T29_17010</name>
</gene>
<organism evidence="1 2">
    <name type="scientific">Paenirhodobacter populi</name>
    <dbReference type="NCBI Taxonomy" id="2306993"/>
    <lineage>
        <taxon>Bacteria</taxon>
        <taxon>Pseudomonadati</taxon>
        <taxon>Pseudomonadota</taxon>
        <taxon>Alphaproteobacteria</taxon>
        <taxon>Rhodobacterales</taxon>
        <taxon>Rhodobacter group</taxon>
        <taxon>Paenirhodobacter</taxon>
    </lineage>
</organism>
<name>A0A443K6D1_9RHOB</name>
<dbReference type="Proteomes" id="UP000284451">
    <property type="component" value="Unassembled WGS sequence"/>
</dbReference>